<evidence type="ECO:0000313" key="2">
    <source>
        <dbReference type="Proteomes" id="UP000824881"/>
    </source>
</evidence>
<evidence type="ECO:0000313" key="1">
    <source>
        <dbReference type="EMBL" id="KAG9217653.1"/>
    </source>
</evidence>
<organism evidence="1 2">
    <name type="scientific">Pleurotus cornucopiae</name>
    <name type="common">Cornucopia mushroom</name>
    <dbReference type="NCBI Taxonomy" id="5321"/>
    <lineage>
        <taxon>Eukaryota</taxon>
        <taxon>Fungi</taxon>
        <taxon>Dikarya</taxon>
        <taxon>Basidiomycota</taxon>
        <taxon>Agaricomycotina</taxon>
        <taxon>Agaricomycetes</taxon>
        <taxon>Agaricomycetidae</taxon>
        <taxon>Agaricales</taxon>
        <taxon>Pleurotineae</taxon>
        <taxon>Pleurotaceae</taxon>
        <taxon>Pleurotus</taxon>
    </lineage>
</organism>
<keyword evidence="2" id="KW-1185">Reference proteome</keyword>
<sequence>MTHKTLTTPGIDLLLKCAALYLLPTIIFILGFQRLIDHLDVLQALQLNAYLAHGLPILLGVSVFPGYASTRIFWREFKNRREAARLGARPIPKLRGKWFANVDFLQAMNKRVESGYPDDSLTDLVAKYGHVADFYVLWRHLMFTTSPEYIKIVLATDFANYEKGEEFNTVVASLLGNGVFSSDGDMWKFHRSMTRPFFSRDRISHFDLFDRHADAVIAKIKERARAGIAMDFQDLMGRFTLDSATEFLFGACVHSLQGDTPFPYNHLSQAFNKVTRVHPADEFARAFHEAQTIVARREQMGGLWPLFELRGDKMKGPMKIVDAFINPIIEEAIRKKDAKHSTDMEKEANPADVDEGETLLDHLVKFSSDPVLLKDETLNIMLAGRDTTAGTLTIICYFLSVYPAVAKRLREEILSHVGPNKRPTYEDIRELKYLRAVINETLRLYPIVPFNVRSTINPAVWPSLNPHEKPLYIPAQTQICYSVFMMHRRKDLWGPDAEEFDPDRFLDDRLKKYLISNSFAFLPFNAGPRICLGQQFAYNEMSFMIIRLLQNFDSFTLAEDAQPPPSQPPAHWKETHGTRKAIEKFYPKVNLTMEAFGFKNMLQVEGHELCTALRKQLLESVLEPLAILPNPQSQ</sequence>
<dbReference type="EMBL" id="WQMT02000011">
    <property type="protein sequence ID" value="KAG9217653.1"/>
    <property type="molecule type" value="Genomic_DNA"/>
</dbReference>
<accession>A0ACB7IJ46</accession>
<reference evidence="1 2" key="1">
    <citation type="journal article" date="2021" name="Appl. Environ. Microbiol.">
        <title>Genetic linkage and physical mapping for an oyster mushroom Pleurotus cornucopiae and QTL analysis for the trait cap color.</title>
        <authorList>
            <person name="Zhang Y."/>
            <person name="Gao W."/>
            <person name="Sonnenberg A."/>
            <person name="Chen Q."/>
            <person name="Zhang J."/>
            <person name="Huang C."/>
        </authorList>
    </citation>
    <scope>NUCLEOTIDE SEQUENCE [LARGE SCALE GENOMIC DNA]</scope>
    <source>
        <strain evidence="1">CCMSSC00406</strain>
    </source>
</reference>
<comment type="caution">
    <text evidence="1">The sequence shown here is derived from an EMBL/GenBank/DDBJ whole genome shotgun (WGS) entry which is preliminary data.</text>
</comment>
<name>A0ACB7IJ46_PLECO</name>
<gene>
    <name evidence="1" type="ORF">CCMSSC00406_0003658</name>
</gene>
<proteinExistence type="predicted"/>
<protein>
    <submittedName>
        <fullName evidence="1">Uncharacterized protein</fullName>
    </submittedName>
</protein>
<dbReference type="Proteomes" id="UP000824881">
    <property type="component" value="Unassembled WGS sequence"/>
</dbReference>